<feature type="compositionally biased region" description="Basic residues" evidence="8">
    <location>
        <begin position="7"/>
        <end position="16"/>
    </location>
</feature>
<feature type="transmembrane region" description="Helical" evidence="9">
    <location>
        <begin position="459"/>
        <end position="479"/>
    </location>
</feature>
<feature type="region of interest" description="Disordered" evidence="8">
    <location>
        <begin position="145"/>
        <end position="178"/>
    </location>
</feature>
<feature type="transmembrane region" description="Helical" evidence="9">
    <location>
        <begin position="295"/>
        <end position="312"/>
    </location>
</feature>
<keyword evidence="3" id="KW-0813">Transport</keyword>
<dbReference type="PANTHER" id="PTHR22911:SF137">
    <property type="entry name" value="SOLUTE CARRIER FAMILY 35 MEMBER G2-RELATED"/>
    <property type="match status" value="1"/>
</dbReference>
<comment type="caution">
    <text evidence="11">The sequence shown here is derived from an EMBL/GenBank/DDBJ whole genome shotgun (WGS) entry which is preliminary data.</text>
</comment>
<dbReference type="Pfam" id="PF00892">
    <property type="entry name" value="EamA"/>
    <property type="match status" value="1"/>
</dbReference>
<feature type="transmembrane region" description="Helical" evidence="9">
    <location>
        <begin position="319"/>
        <end position="336"/>
    </location>
</feature>
<dbReference type="PANTHER" id="PTHR22911">
    <property type="entry name" value="ACYL-MALONYL CONDENSING ENZYME-RELATED"/>
    <property type="match status" value="1"/>
</dbReference>
<feature type="region of interest" description="Disordered" evidence="8">
    <location>
        <begin position="1"/>
        <end position="59"/>
    </location>
</feature>
<dbReference type="NCBIfam" id="TIGR00688">
    <property type="entry name" value="rarD"/>
    <property type="match status" value="1"/>
</dbReference>
<organism evidence="11 12">
    <name type="scientific">Nocardioides islandensis</name>
    <dbReference type="NCBI Taxonomy" id="433663"/>
    <lineage>
        <taxon>Bacteria</taxon>
        <taxon>Bacillati</taxon>
        <taxon>Actinomycetota</taxon>
        <taxon>Actinomycetes</taxon>
        <taxon>Propionibacteriales</taxon>
        <taxon>Nocardioidaceae</taxon>
        <taxon>Nocardioides</taxon>
    </lineage>
</organism>
<evidence type="ECO:0000256" key="8">
    <source>
        <dbReference type="SAM" id="MobiDB-lite"/>
    </source>
</evidence>
<feature type="transmembrane region" description="Helical" evidence="9">
    <location>
        <begin position="370"/>
        <end position="390"/>
    </location>
</feature>
<dbReference type="InterPro" id="IPR037185">
    <property type="entry name" value="EmrE-like"/>
</dbReference>
<feature type="transmembrane region" description="Helical" evidence="9">
    <location>
        <begin position="263"/>
        <end position="283"/>
    </location>
</feature>
<dbReference type="InterPro" id="IPR004626">
    <property type="entry name" value="RarD"/>
</dbReference>
<feature type="compositionally biased region" description="Basic and acidic residues" evidence="8">
    <location>
        <begin position="145"/>
        <end position="169"/>
    </location>
</feature>
<keyword evidence="6 9" id="KW-1133">Transmembrane helix</keyword>
<dbReference type="Proteomes" id="UP000640489">
    <property type="component" value="Unassembled WGS sequence"/>
</dbReference>
<dbReference type="EMBL" id="JADKPN010000001">
    <property type="protein sequence ID" value="MBF4762556.1"/>
    <property type="molecule type" value="Genomic_DNA"/>
</dbReference>
<feature type="domain" description="EamA" evidence="10">
    <location>
        <begin position="200"/>
        <end position="335"/>
    </location>
</feature>
<evidence type="ECO:0000256" key="7">
    <source>
        <dbReference type="ARBA" id="ARBA00023136"/>
    </source>
</evidence>
<reference evidence="11" key="1">
    <citation type="submission" date="2020-11" db="EMBL/GenBank/DDBJ databases">
        <title>Nocardioides sp. nov., isolated from Soil of Cynanchum wilfordii Hemsley rhizosphere.</title>
        <authorList>
            <person name="Lee J.-S."/>
            <person name="Suh M.K."/>
            <person name="Kim J.-S."/>
        </authorList>
    </citation>
    <scope>NUCLEOTIDE SEQUENCE</scope>
    <source>
        <strain evidence="11">KCTC 19275</strain>
    </source>
</reference>
<dbReference type="AlphaFoldDB" id="A0A930VBI9"/>
<keyword evidence="5 9" id="KW-0812">Transmembrane</keyword>
<proteinExistence type="inferred from homology"/>
<dbReference type="GO" id="GO:0005886">
    <property type="term" value="C:plasma membrane"/>
    <property type="evidence" value="ECO:0007669"/>
    <property type="project" value="UniProtKB-SubCell"/>
</dbReference>
<comment type="similarity">
    <text evidence="2">Belongs to the EamA transporter family.</text>
</comment>
<evidence type="ECO:0000256" key="3">
    <source>
        <dbReference type="ARBA" id="ARBA00022448"/>
    </source>
</evidence>
<feature type="transmembrane region" description="Helical" evidence="9">
    <location>
        <begin position="200"/>
        <end position="218"/>
    </location>
</feature>
<name>A0A930VBI9_9ACTN</name>
<feature type="transmembrane region" description="Helical" evidence="9">
    <location>
        <begin position="402"/>
        <end position="426"/>
    </location>
</feature>
<evidence type="ECO:0000256" key="2">
    <source>
        <dbReference type="ARBA" id="ARBA00007362"/>
    </source>
</evidence>
<evidence type="ECO:0000259" key="10">
    <source>
        <dbReference type="Pfam" id="PF00892"/>
    </source>
</evidence>
<feature type="transmembrane region" description="Helical" evidence="9">
    <location>
        <begin position="230"/>
        <end position="251"/>
    </location>
</feature>
<keyword evidence="4" id="KW-1003">Cell membrane</keyword>
<comment type="subcellular location">
    <subcellularLocation>
        <location evidence="1">Cell membrane</location>
        <topology evidence="1">Multi-pass membrane protein</topology>
    </subcellularLocation>
</comment>
<evidence type="ECO:0000256" key="4">
    <source>
        <dbReference type="ARBA" id="ARBA00022475"/>
    </source>
</evidence>
<gene>
    <name evidence="11" type="primary">rarD</name>
    <name evidence="11" type="ORF">ISU07_05415</name>
</gene>
<keyword evidence="7 9" id="KW-0472">Membrane</keyword>
<accession>A0A930VBI9</accession>
<evidence type="ECO:0000256" key="5">
    <source>
        <dbReference type="ARBA" id="ARBA00022692"/>
    </source>
</evidence>
<protein>
    <submittedName>
        <fullName evidence="11">EamA family transporter RarD</fullName>
    </submittedName>
</protein>
<feature type="transmembrane region" description="Helical" evidence="9">
    <location>
        <begin position="433"/>
        <end position="453"/>
    </location>
</feature>
<keyword evidence="12" id="KW-1185">Reference proteome</keyword>
<dbReference type="SUPFAM" id="SSF103481">
    <property type="entry name" value="Multidrug resistance efflux transporter EmrE"/>
    <property type="match status" value="2"/>
</dbReference>
<dbReference type="InterPro" id="IPR000620">
    <property type="entry name" value="EamA_dom"/>
</dbReference>
<evidence type="ECO:0000256" key="6">
    <source>
        <dbReference type="ARBA" id="ARBA00022989"/>
    </source>
</evidence>
<evidence type="ECO:0000256" key="9">
    <source>
        <dbReference type="SAM" id="Phobius"/>
    </source>
</evidence>
<evidence type="ECO:0000256" key="1">
    <source>
        <dbReference type="ARBA" id="ARBA00004651"/>
    </source>
</evidence>
<evidence type="ECO:0000313" key="12">
    <source>
        <dbReference type="Proteomes" id="UP000640489"/>
    </source>
</evidence>
<evidence type="ECO:0000313" key="11">
    <source>
        <dbReference type="EMBL" id="MBF4762556.1"/>
    </source>
</evidence>
<feature type="transmembrane region" description="Helical" evidence="9">
    <location>
        <begin position="342"/>
        <end position="358"/>
    </location>
</feature>
<sequence length="495" mass="53138">MSPVPRLGHRVVRRAQTRGNTKGPHPGRGPFESVPPRAGPRLLPESVDERPPGLGDRPAVAAGLRDQPLPVPGAGPRRVDTGAPAALGVGLDLLHQLPLAALAQPLVDLHVAVLPARLHVPLEDQPALGVAEHLVVHGALGEVGGVRRGEPGHESSEKRRDEEGRRAHDPLVPVASTPQTRVGSDFWRSYARGVPPSRQGFLFGLTAYLLWGVFPLYFPLLEPAGAVEILAHRILWSLGISALLVLGLGRTRQFRALFGDRRVFLLLCLAAVVITSNWGTYIYGVTSGRVVETSLGYFINPLVTVLMGVLLLGERLRPLQWLAIAVGALACVVLTVDYGHPPWIALVLAFSFGTYGLAKKQAGAEAIESMALETMLLAPFAAAYLGWLVARGDSTFGTEGPGHALLLATTGLVTAVPLMCFGAAAIRVSMVTLGLMQYLAPILQFFLGIVYFHEEMSGGRWAGFGLVWVALAIFTVESIRHRRRVFRLTVEAASV</sequence>